<comment type="catalytic activity">
    <reaction evidence="7 8">
        <text>D-glyceraldehyde 3-phosphate = dihydroxyacetone phosphate</text>
        <dbReference type="Rhea" id="RHEA:18585"/>
        <dbReference type="ChEBI" id="CHEBI:57642"/>
        <dbReference type="ChEBI" id="CHEBI:59776"/>
        <dbReference type="EC" id="5.3.1.1"/>
    </reaction>
</comment>
<comment type="similarity">
    <text evidence="2 7 8">Belongs to the triosephosphate isomerase family.</text>
</comment>
<comment type="subunit">
    <text evidence="7 8">Homodimer.</text>
</comment>
<dbReference type="PROSITE" id="PS51440">
    <property type="entry name" value="TIM_2"/>
    <property type="match status" value="1"/>
</dbReference>
<comment type="subcellular location">
    <subcellularLocation>
        <location evidence="7 8">Cytoplasm</location>
    </subcellularLocation>
</comment>
<keyword evidence="4 7" id="KW-0963">Cytoplasm</keyword>
<dbReference type="SUPFAM" id="SSF51351">
    <property type="entry name" value="Triosephosphate isomerase (TIM)"/>
    <property type="match status" value="1"/>
</dbReference>
<name>A0AA34RD96_CHLPE</name>
<evidence type="ECO:0000256" key="6">
    <source>
        <dbReference type="ARBA" id="ARBA00023235"/>
    </source>
</evidence>
<dbReference type="NCBIfam" id="TIGR00419">
    <property type="entry name" value="tim"/>
    <property type="match status" value="1"/>
</dbReference>
<dbReference type="CDD" id="cd00311">
    <property type="entry name" value="TIM"/>
    <property type="match status" value="1"/>
</dbReference>
<keyword evidence="5 7" id="KW-0324">Glycolysis</keyword>
<dbReference type="Gene3D" id="3.20.20.70">
    <property type="entry name" value="Aldolase class I"/>
    <property type="match status" value="1"/>
</dbReference>
<dbReference type="InterPro" id="IPR035990">
    <property type="entry name" value="TIM_sf"/>
</dbReference>
<feature type="binding site" evidence="7">
    <location>
        <position position="175"/>
    </location>
    <ligand>
        <name>substrate</name>
    </ligand>
</feature>
<dbReference type="PANTHER" id="PTHR21139:SF42">
    <property type="entry name" value="TRIOSEPHOSPHATE ISOMERASE"/>
    <property type="match status" value="1"/>
</dbReference>
<evidence type="ECO:0000256" key="1">
    <source>
        <dbReference type="ARBA" id="ARBA00004680"/>
    </source>
</evidence>
<dbReference type="GO" id="GO:0004807">
    <property type="term" value="F:triose-phosphate isomerase activity"/>
    <property type="evidence" value="ECO:0007669"/>
    <property type="project" value="UniProtKB-UniRule"/>
</dbReference>
<dbReference type="Pfam" id="PF00121">
    <property type="entry name" value="TIM"/>
    <property type="match status" value="1"/>
</dbReference>
<dbReference type="Proteomes" id="UP000008305">
    <property type="component" value="Chromosome"/>
</dbReference>
<evidence type="ECO:0000256" key="4">
    <source>
        <dbReference type="ARBA" id="ARBA00022490"/>
    </source>
</evidence>
<dbReference type="GO" id="GO:0019563">
    <property type="term" value="P:glycerol catabolic process"/>
    <property type="evidence" value="ECO:0007669"/>
    <property type="project" value="TreeGrafter"/>
</dbReference>
<protein>
    <recommendedName>
        <fullName evidence="7 8">Triosephosphate isomerase</fullName>
        <shortName evidence="7">TIM</shortName>
        <shortName evidence="7">TPI</shortName>
        <ecNumber evidence="7 8">5.3.1.1</ecNumber>
    </recommendedName>
    <alternativeName>
        <fullName evidence="7">Triose-phosphate isomerase</fullName>
    </alternativeName>
</protein>
<evidence type="ECO:0000256" key="2">
    <source>
        <dbReference type="ARBA" id="ARBA00007422"/>
    </source>
</evidence>
<dbReference type="EMBL" id="CP002608">
    <property type="protein sequence ID" value="AEB41608.1"/>
    <property type="molecule type" value="Genomic_DNA"/>
</dbReference>
<feature type="active site" description="Electrophile" evidence="7">
    <location>
        <position position="99"/>
    </location>
</feature>
<comment type="pathway">
    <text evidence="1 7 8">Carbohydrate degradation; glycolysis; D-glyceraldehyde 3-phosphate from glycerone phosphate: step 1/1.</text>
</comment>
<dbReference type="KEGG" id="cpm:G5S_0651"/>
<sequence>MVRERYVLGNWKMHKTCQSAEEYMTTLCPLLKKEEPPCHVGIAAPFTALQCCSLQIEKFHSTLKLGAQNVFQEPEGAFTGEISLAMLKEFYTSFVLLGHSERRQKFHEDNAIIAAKMQAVANSGLLPVLCIGESLETKEKGETYPYLEEQLMSGLEKFPKDAEVVLAYEPIWAIGTGRVAEAGEVQEIHEFCRRILARIFSEEKATEISILYGGSVKADNAALFGKCHDVDGLLVGGASLKPTEFFEVIKNFCSADSAC</sequence>
<dbReference type="GO" id="GO:0006096">
    <property type="term" value="P:glycolytic process"/>
    <property type="evidence" value="ECO:0007669"/>
    <property type="project" value="UniProtKB-UniRule"/>
</dbReference>
<gene>
    <name evidence="7 9" type="primary">tpiA</name>
    <name evidence="9" type="ordered locus">G5S_0651</name>
</gene>
<comment type="function">
    <text evidence="7">Involved in the gluconeogenesis. Catalyzes stereospecifically the conversion of dihydroxyacetone phosphate (DHAP) to D-glyceraldehyde-3-phosphate (G3P).</text>
</comment>
<accession>A0AA34RD96</accession>
<dbReference type="FunFam" id="3.20.20.70:FF:000016">
    <property type="entry name" value="Triosephosphate isomerase"/>
    <property type="match status" value="1"/>
</dbReference>
<keyword evidence="6 7" id="KW-0413">Isomerase</keyword>
<organism evidence="9 10">
    <name type="scientific">Chlamydia pecorum (strain ATCC VR-628 / DSM 29919 / E58)</name>
    <name type="common">Chlamydophila pecorum</name>
    <dbReference type="NCBI Taxonomy" id="331635"/>
    <lineage>
        <taxon>Bacteria</taxon>
        <taxon>Pseudomonadati</taxon>
        <taxon>Chlamydiota</taxon>
        <taxon>Chlamydiia</taxon>
        <taxon>Chlamydiales</taxon>
        <taxon>Chlamydiaceae</taxon>
        <taxon>Chlamydia/Chlamydophila group</taxon>
        <taxon>Chlamydia</taxon>
    </lineage>
</organism>
<keyword evidence="10" id="KW-1185">Reference proteome</keyword>
<dbReference type="InterPro" id="IPR022896">
    <property type="entry name" value="TrioseP_Isoase_bac/euk"/>
</dbReference>
<reference evidence="9 10" key="1">
    <citation type="journal article" date="2011" name="J. Bacteriol.">
        <title>Genome sequence of the obligate intracellular animal pathogen Chlamydia pecorum E58.</title>
        <authorList>
            <person name="Mojica S."/>
            <person name="Huot Creasy H."/>
            <person name="Daugherty S."/>
            <person name="Read T.D."/>
            <person name="Kim T."/>
            <person name="Kaltenboeck B."/>
            <person name="Bavoil P."/>
            <person name="Myers G.S."/>
        </authorList>
    </citation>
    <scope>NUCLEOTIDE SEQUENCE [LARGE SCALE GENOMIC DNA]</scope>
    <source>
        <strain evidence="9 10">E58</strain>
    </source>
</reference>
<dbReference type="InterPro" id="IPR000652">
    <property type="entry name" value="Triosephosphate_isomerase"/>
</dbReference>
<dbReference type="InterPro" id="IPR013785">
    <property type="entry name" value="Aldolase_TIM"/>
</dbReference>
<feature type="binding site" evidence="7">
    <location>
        <begin position="10"/>
        <end position="12"/>
    </location>
    <ligand>
        <name>substrate</name>
    </ligand>
</feature>
<evidence type="ECO:0000313" key="10">
    <source>
        <dbReference type="Proteomes" id="UP000008305"/>
    </source>
</evidence>
<dbReference type="PANTHER" id="PTHR21139">
    <property type="entry name" value="TRIOSEPHOSPHATE ISOMERASE"/>
    <property type="match status" value="1"/>
</dbReference>
<dbReference type="GO" id="GO:0005829">
    <property type="term" value="C:cytosol"/>
    <property type="evidence" value="ECO:0007669"/>
    <property type="project" value="TreeGrafter"/>
</dbReference>
<dbReference type="GeneID" id="99718649"/>
<evidence type="ECO:0000256" key="8">
    <source>
        <dbReference type="RuleBase" id="RU363013"/>
    </source>
</evidence>
<dbReference type="PROSITE" id="PS00171">
    <property type="entry name" value="TIM_1"/>
    <property type="match status" value="1"/>
</dbReference>
<keyword evidence="3 7" id="KW-0312">Gluconeogenesis</keyword>
<evidence type="ECO:0000256" key="3">
    <source>
        <dbReference type="ARBA" id="ARBA00022432"/>
    </source>
</evidence>
<dbReference type="GO" id="GO:0046166">
    <property type="term" value="P:glyceraldehyde-3-phosphate biosynthetic process"/>
    <property type="evidence" value="ECO:0007669"/>
    <property type="project" value="TreeGrafter"/>
</dbReference>
<dbReference type="AlphaFoldDB" id="A0AA34RD96"/>
<dbReference type="InterPro" id="IPR020861">
    <property type="entry name" value="Triosephosphate_isomerase_AS"/>
</dbReference>
<proteinExistence type="inferred from homology"/>
<dbReference type="EC" id="5.3.1.1" evidence="7 8"/>
<feature type="binding site" evidence="7">
    <location>
        <begin position="236"/>
        <end position="237"/>
    </location>
    <ligand>
        <name>substrate</name>
    </ligand>
</feature>
<feature type="active site" description="Proton acceptor" evidence="7">
    <location>
        <position position="169"/>
    </location>
</feature>
<evidence type="ECO:0000256" key="5">
    <source>
        <dbReference type="ARBA" id="ARBA00023152"/>
    </source>
</evidence>
<dbReference type="HAMAP" id="MF_00147_B">
    <property type="entry name" value="TIM_B"/>
    <property type="match status" value="1"/>
</dbReference>
<dbReference type="RefSeq" id="WP_013712686.1">
    <property type="nucleotide sequence ID" value="NC_015408.1"/>
</dbReference>
<dbReference type="GO" id="GO:0006094">
    <property type="term" value="P:gluconeogenesis"/>
    <property type="evidence" value="ECO:0007669"/>
    <property type="project" value="UniProtKB-UniRule"/>
</dbReference>
<feature type="binding site" evidence="7">
    <location>
        <position position="215"/>
    </location>
    <ligand>
        <name>substrate</name>
    </ligand>
</feature>
<evidence type="ECO:0000256" key="7">
    <source>
        <dbReference type="HAMAP-Rule" id="MF_00147"/>
    </source>
</evidence>
<comment type="pathway">
    <text evidence="7 8">Carbohydrate biosynthesis; gluconeogenesis.</text>
</comment>
<evidence type="ECO:0000313" key="9">
    <source>
        <dbReference type="EMBL" id="AEB41608.1"/>
    </source>
</evidence>